<sequence>MVLEANCLPNKE</sequence>
<keyword evidence="2" id="KW-1185">Reference proteome</keyword>
<accession>A0A4S3J0M5</accession>
<evidence type="ECO:0000313" key="1">
    <source>
        <dbReference type="EMBL" id="THC88042.1"/>
    </source>
</evidence>
<reference evidence="1 2" key="1">
    <citation type="submission" date="2019-03" db="EMBL/GenBank/DDBJ databases">
        <title>The genome sequence of a newly discovered highly antifungal drug resistant Aspergillus species, Aspergillus tanneri NIH 1004.</title>
        <authorList>
            <person name="Mounaud S."/>
            <person name="Singh I."/>
            <person name="Joardar V."/>
            <person name="Pakala S."/>
            <person name="Pakala S."/>
            <person name="Venepally P."/>
            <person name="Hoover J."/>
            <person name="Nierman W."/>
            <person name="Chung J."/>
            <person name="Losada L."/>
        </authorList>
    </citation>
    <scope>NUCLEOTIDE SEQUENCE [LARGE SCALE GENOMIC DNA]</scope>
    <source>
        <strain evidence="1 2">NIH1004</strain>
    </source>
</reference>
<proteinExistence type="predicted"/>
<organism evidence="1 2">
    <name type="scientific">Aspergillus tanneri</name>
    <dbReference type="NCBI Taxonomy" id="1220188"/>
    <lineage>
        <taxon>Eukaryota</taxon>
        <taxon>Fungi</taxon>
        <taxon>Dikarya</taxon>
        <taxon>Ascomycota</taxon>
        <taxon>Pezizomycotina</taxon>
        <taxon>Eurotiomycetes</taxon>
        <taxon>Eurotiomycetidae</taxon>
        <taxon>Eurotiales</taxon>
        <taxon>Aspergillaceae</taxon>
        <taxon>Aspergillus</taxon>
        <taxon>Aspergillus subgen. Circumdati</taxon>
    </lineage>
</organism>
<dbReference type="EMBL" id="SOSA01000953">
    <property type="protein sequence ID" value="THC88042.1"/>
    <property type="molecule type" value="Genomic_DNA"/>
</dbReference>
<dbReference type="VEuPathDB" id="FungiDB:EYZ11_012513"/>
<evidence type="ECO:0000313" key="2">
    <source>
        <dbReference type="Proteomes" id="UP000308092"/>
    </source>
</evidence>
<dbReference type="Proteomes" id="UP000308092">
    <property type="component" value="Unassembled WGS sequence"/>
</dbReference>
<name>A0A4S3J0M5_9EURO</name>
<gene>
    <name evidence="1" type="ORF">EYZ11_012513</name>
</gene>
<protein>
    <submittedName>
        <fullName evidence="1">Uncharacterized protein</fullName>
    </submittedName>
</protein>
<comment type="caution">
    <text evidence="1">The sequence shown here is derived from an EMBL/GenBank/DDBJ whole genome shotgun (WGS) entry which is preliminary data.</text>
</comment>